<evidence type="ECO:0000259" key="7">
    <source>
        <dbReference type="PROSITE" id="PS50237"/>
    </source>
</evidence>
<dbReference type="GO" id="GO:0006511">
    <property type="term" value="P:ubiquitin-dependent protein catabolic process"/>
    <property type="evidence" value="ECO:0007669"/>
    <property type="project" value="TreeGrafter"/>
</dbReference>
<dbReference type="AlphaFoldDB" id="A0A7S2KLZ4"/>
<dbReference type="PANTHER" id="PTHR45700">
    <property type="entry name" value="UBIQUITIN-PROTEIN LIGASE E3C"/>
    <property type="match status" value="1"/>
</dbReference>
<dbReference type="SUPFAM" id="SSF56204">
    <property type="entry name" value="Hect, E3 ligase catalytic domain"/>
    <property type="match status" value="1"/>
</dbReference>
<feature type="domain" description="HECT" evidence="7">
    <location>
        <begin position="210"/>
        <end position="573"/>
    </location>
</feature>
<dbReference type="GO" id="GO:0000209">
    <property type="term" value="P:protein polyubiquitination"/>
    <property type="evidence" value="ECO:0007669"/>
    <property type="project" value="InterPro"/>
</dbReference>
<dbReference type="PANTHER" id="PTHR45700:SF2">
    <property type="entry name" value="UBIQUITIN-PROTEIN LIGASE E3C"/>
    <property type="match status" value="1"/>
</dbReference>
<dbReference type="EMBL" id="HBGZ01004912">
    <property type="protein sequence ID" value="CAD9580503.1"/>
    <property type="molecule type" value="Transcribed_RNA"/>
</dbReference>
<evidence type="ECO:0000313" key="8">
    <source>
        <dbReference type="EMBL" id="CAD9580503.1"/>
    </source>
</evidence>
<reference evidence="8" key="1">
    <citation type="submission" date="2021-01" db="EMBL/GenBank/DDBJ databases">
        <authorList>
            <person name="Corre E."/>
            <person name="Pelletier E."/>
            <person name="Niang G."/>
            <person name="Scheremetjew M."/>
            <person name="Finn R."/>
            <person name="Kale V."/>
            <person name="Holt S."/>
            <person name="Cochrane G."/>
            <person name="Meng A."/>
            <person name="Brown T."/>
            <person name="Cohen L."/>
        </authorList>
    </citation>
    <scope>NUCLEOTIDE SEQUENCE</scope>
    <source>
        <strain evidence="8">SM1012Den-03</strain>
    </source>
</reference>
<dbReference type="InterPro" id="IPR000569">
    <property type="entry name" value="HECT_dom"/>
</dbReference>
<evidence type="ECO:0000256" key="4">
    <source>
        <dbReference type="ARBA" id="ARBA00022786"/>
    </source>
</evidence>
<proteinExistence type="predicted"/>
<evidence type="ECO:0000256" key="1">
    <source>
        <dbReference type="ARBA" id="ARBA00000885"/>
    </source>
</evidence>
<dbReference type="FunFam" id="3.30.2160.10:FF:000002">
    <property type="entry name" value="Putative Ubiquitin-protein ligase E3C"/>
    <property type="match status" value="1"/>
</dbReference>
<dbReference type="Gene3D" id="3.90.1750.10">
    <property type="entry name" value="Hect, E3 ligase catalytic domains"/>
    <property type="match status" value="1"/>
</dbReference>
<dbReference type="CDD" id="cd00078">
    <property type="entry name" value="HECTc"/>
    <property type="match status" value="1"/>
</dbReference>
<dbReference type="FunFam" id="3.30.2410.10:FF:000011">
    <property type="entry name" value="Putative Ubiquitin-protein ligase E3C"/>
    <property type="match status" value="1"/>
</dbReference>
<dbReference type="Pfam" id="PF00632">
    <property type="entry name" value="HECT"/>
    <property type="match status" value="1"/>
</dbReference>
<accession>A0A7S2KLZ4</accession>
<evidence type="ECO:0000256" key="3">
    <source>
        <dbReference type="ARBA" id="ARBA00022679"/>
    </source>
</evidence>
<dbReference type="Gene3D" id="3.30.2160.10">
    <property type="entry name" value="Hect, E3 ligase catalytic domain"/>
    <property type="match status" value="1"/>
</dbReference>
<gene>
    <name evidence="8" type="ORF">SMAR0320_LOCUS3358</name>
</gene>
<evidence type="ECO:0000256" key="2">
    <source>
        <dbReference type="ARBA" id="ARBA00012485"/>
    </source>
</evidence>
<evidence type="ECO:0000256" key="6">
    <source>
        <dbReference type="SAM" id="MobiDB-lite"/>
    </source>
</evidence>
<dbReference type="InterPro" id="IPR035983">
    <property type="entry name" value="Hect_E3_ubiquitin_ligase"/>
</dbReference>
<dbReference type="GO" id="GO:0061630">
    <property type="term" value="F:ubiquitin protein ligase activity"/>
    <property type="evidence" value="ECO:0007669"/>
    <property type="project" value="UniProtKB-EC"/>
</dbReference>
<comment type="catalytic activity">
    <reaction evidence="1">
        <text>S-ubiquitinyl-[E2 ubiquitin-conjugating enzyme]-L-cysteine + [acceptor protein]-L-lysine = [E2 ubiquitin-conjugating enzyme]-L-cysteine + N(6)-ubiquitinyl-[acceptor protein]-L-lysine.</text>
        <dbReference type="EC" id="2.3.2.26"/>
    </reaction>
</comment>
<dbReference type="SMART" id="SM00119">
    <property type="entry name" value="HECTc"/>
    <property type="match status" value="1"/>
</dbReference>
<dbReference type="Gene3D" id="3.30.2410.10">
    <property type="entry name" value="Hect, E3 ligase catalytic domain"/>
    <property type="match status" value="1"/>
</dbReference>
<keyword evidence="4 5" id="KW-0833">Ubl conjugation pathway</keyword>
<protein>
    <recommendedName>
        <fullName evidence="2">HECT-type E3 ubiquitin transferase</fullName>
        <ecNumber evidence="2">2.3.2.26</ecNumber>
    </recommendedName>
</protein>
<keyword evidence="3" id="KW-0808">Transferase</keyword>
<dbReference type="EC" id="2.3.2.26" evidence="2"/>
<dbReference type="PROSITE" id="PS50237">
    <property type="entry name" value="HECT"/>
    <property type="match status" value="1"/>
</dbReference>
<name>A0A7S2KLZ4_9STRA</name>
<feature type="active site" description="Glycyl thioester intermediate" evidence="5">
    <location>
        <position position="541"/>
    </location>
</feature>
<evidence type="ECO:0000256" key="5">
    <source>
        <dbReference type="PROSITE-ProRule" id="PRU00104"/>
    </source>
</evidence>
<feature type="region of interest" description="Disordered" evidence="6">
    <location>
        <begin position="92"/>
        <end position="111"/>
    </location>
</feature>
<dbReference type="InterPro" id="IPR044611">
    <property type="entry name" value="E3A/B/C-like"/>
</dbReference>
<sequence length="573" mass="64684">MKKILNDLYWVNPVLAADISETNTDAESILRFQRARLLISGTKLWNSLHERWCRLYRNVQFCDENSWWFPFLAGQHDSNPIIHSQVTTFGDQNDDDEVMDESSVESVDVDEGDAGGDALASSFRDPKMARVLTAIPQAMPFSRRVNLFQSLIDSDKLLMQDEEATFRHMMMNLDNPEQDGEMGGRVRVTIHRDALYSDSMNTLNPLGKKLRKKVQVTFVNQHGATEAGIDGGGVFKEFLDDLIKDAFIPQATKNESGEEEQSSDDNHPDFFSVTPLQTLQVNLDSDGDYSALSHYEFLGRVLGKAIYESILVDPQLALPFLNKLLGKQNSLDDLKNMDPEFYKHIKSLRYMSAQDINSLGLTFETTAGKNKTVELIPGGSNILVTKDNVIQYIHLVSHQRMNIAGSRQTHAFLHGFRDIIPAPWVRLFSAYEFQKLISGDDAVQGIDVQGMMNVTRYSGGLHPSQPIVQWLWEVVNEMNSEQQRKFLKFMTSCSRQPLLGFKSLAPAPCVQQTRLREDNRGVDIAEESPIGNIRLPTSSTCMNLLKLPKYTSKEMLRDKLLYAIEAAAGFELS</sequence>
<organism evidence="8">
    <name type="scientific">Skeletonema marinoi</name>
    <dbReference type="NCBI Taxonomy" id="267567"/>
    <lineage>
        <taxon>Eukaryota</taxon>
        <taxon>Sar</taxon>
        <taxon>Stramenopiles</taxon>
        <taxon>Ochrophyta</taxon>
        <taxon>Bacillariophyta</taxon>
        <taxon>Coscinodiscophyceae</taxon>
        <taxon>Thalassiosirophycidae</taxon>
        <taxon>Thalassiosirales</taxon>
        <taxon>Skeletonemataceae</taxon>
        <taxon>Skeletonema</taxon>
        <taxon>Skeletonema marinoi-dohrnii complex</taxon>
    </lineage>
</organism>